<evidence type="ECO:0000256" key="3">
    <source>
        <dbReference type="ARBA" id="ARBA00004201"/>
    </source>
</evidence>
<evidence type="ECO:0000256" key="16">
    <source>
        <dbReference type="ARBA" id="ARBA00029489"/>
    </source>
</evidence>
<name>G3TLG1_LOXAF</name>
<dbReference type="GO" id="GO:0005634">
    <property type="term" value="C:nucleus"/>
    <property type="evidence" value="ECO:0007669"/>
    <property type="project" value="UniProtKB-SubCell"/>
</dbReference>
<evidence type="ECO:0000256" key="18">
    <source>
        <dbReference type="ARBA" id="ARBA00049114"/>
    </source>
</evidence>
<accession>G3TLG1</accession>
<evidence type="ECO:0000256" key="11">
    <source>
        <dbReference type="ARBA" id="ARBA00022801"/>
    </source>
</evidence>
<dbReference type="eggNOG" id="ENOG502T9SV">
    <property type="taxonomic scope" value="Eukaryota"/>
</dbReference>
<dbReference type="AlphaFoldDB" id="G3TLG1"/>
<keyword evidence="7" id="KW-0597">Phosphoprotein</keyword>
<proteinExistence type="inferred from homology"/>
<dbReference type="FunCoup" id="G3TLG1">
    <property type="interactions" value="120"/>
</dbReference>
<organism evidence="20 21">
    <name type="scientific">Loxodonta africana</name>
    <name type="common">African elephant</name>
    <dbReference type="NCBI Taxonomy" id="9785"/>
    <lineage>
        <taxon>Eukaryota</taxon>
        <taxon>Metazoa</taxon>
        <taxon>Chordata</taxon>
        <taxon>Craniata</taxon>
        <taxon>Vertebrata</taxon>
        <taxon>Euteleostomi</taxon>
        <taxon>Mammalia</taxon>
        <taxon>Eutheria</taxon>
        <taxon>Afrotheria</taxon>
        <taxon>Proboscidea</taxon>
        <taxon>Elephantidae</taxon>
        <taxon>Loxodonta</taxon>
    </lineage>
</organism>
<dbReference type="Gene3D" id="3.40.140.10">
    <property type="entry name" value="Cytidine Deaminase, domain 2"/>
    <property type="match status" value="2"/>
</dbReference>
<keyword evidence="9" id="KW-0479">Metal-binding</keyword>
<evidence type="ECO:0000256" key="8">
    <source>
        <dbReference type="ARBA" id="ARBA00022588"/>
    </source>
</evidence>
<evidence type="ECO:0000259" key="19">
    <source>
        <dbReference type="PROSITE" id="PS51747"/>
    </source>
</evidence>
<dbReference type="HOGENOM" id="CLU_047918_0_0_1"/>
<reference evidence="20 21" key="1">
    <citation type="submission" date="2009-06" db="EMBL/GenBank/DDBJ databases">
        <title>The Genome Sequence of Loxodonta africana (African elephant).</title>
        <authorList>
            <person name="Di Palma F."/>
            <person name="Heiman D."/>
            <person name="Young S."/>
            <person name="Johnson J."/>
            <person name="Lander E.S."/>
            <person name="Lindblad-Toh K."/>
        </authorList>
    </citation>
    <scope>NUCLEOTIDE SEQUENCE [LARGE SCALE GENOMIC DNA]</scope>
    <source>
        <strain evidence="20 21">Isolate ISIS603380</strain>
    </source>
</reference>
<reference evidence="20" key="2">
    <citation type="submission" date="2025-08" db="UniProtKB">
        <authorList>
            <consortium name="Ensembl"/>
        </authorList>
    </citation>
    <scope>IDENTIFICATION</scope>
    <source>
        <strain evidence="20">Isolate ISIS603380</strain>
    </source>
</reference>
<dbReference type="SUPFAM" id="SSF53927">
    <property type="entry name" value="Cytidine deaminase-like"/>
    <property type="match status" value="1"/>
</dbReference>
<protein>
    <recommendedName>
        <fullName evidence="5">DNA dC-&gt;dU-editing enzyme APOBEC-3G</fullName>
        <ecNumber evidence="16">3.5.4.38</ecNumber>
    </recommendedName>
    <alternativeName>
        <fullName evidence="17">Deoxycytidine deaminase</fullName>
    </alternativeName>
</protein>
<evidence type="ECO:0000313" key="21">
    <source>
        <dbReference type="Proteomes" id="UP000007646"/>
    </source>
</evidence>
<feature type="domain" description="CMP/dCMP-type deaminase" evidence="19">
    <location>
        <begin position="230"/>
        <end position="336"/>
    </location>
</feature>
<evidence type="ECO:0000256" key="4">
    <source>
        <dbReference type="ARBA" id="ARBA00006576"/>
    </source>
</evidence>
<evidence type="ECO:0000256" key="13">
    <source>
        <dbReference type="ARBA" id="ARBA00022859"/>
    </source>
</evidence>
<dbReference type="InterPro" id="IPR002125">
    <property type="entry name" value="CMP_dCMP_dom"/>
</dbReference>
<keyword evidence="13" id="KW-0391">Immunity</keyword>
<sequence>EGPAPLGCPHNTLAFFPLLVPLRDLMDVVTFQLNFINDLSVQGQKQAYLCYEVELLDCNSRVLLNDDRGFLCNQTGCHAELCFLDQVPSWQLDLVLCYRVTWFISWSPGPDCAQEVAAFLRGNSHVSLSIFASCIYDSVEESSGEEMRSREEREGGWKGKKDLGASKKKFGHCWKTIVDNQGRFFEPWNRLDESFDFLDLTIVLLLSLEDLMAKGIFLPDFTNDPSQFRGLKRTYLCYEVELLDGNSWVPLDNGRDFLSNQPRRHAELCFLDRVSSWHLDPTKRYKFTWFLSWSPCRNCAQEVAAFLGGNSHVSLSIFAARIYDCYPGYEEGLRSLQGAGAHVAIMTSTEFERCWRTFVDNGGCLFVSWNGLNESSQMLKRRLESILQKTGT</sequence>
<evidence type="ECO:0000256" key="17">
    <source>
        <dbReference type="ARBA" id="ARBA00032972"/>
    </source>
</evidence>
<keyword evidence="15" id="KW-0539">Nucleus</keyword>
<feature type="domain" description="CMP/dCMP-type deaminase" evidence="19">
    <location>
        <begin position="43"/>
        <end position="146"/>
    </location>
</feature>
<dbReference type="GO" id="GO:0000932">
    <property type="term" value="C:P-body"/>
    <property type="evidence" value="ECO:0007669"/>
    <property type="project" value="UniProtKB-SubCell"/>
</dbReference>
<dbReference type="GO" id="GO:0045087">
    <property type="term" value="P:innate immune response"/>
    <property type="evidence" value="ECO:0007669"/>
    <property type="project" value="UniProtKB-KW"/>
</dbReference>
<dbReference type="GO" id="GO:0003723">
    <property type="term" value="F:RNA binding"/>
    <property type="evidence" value="ECO:0007669"/>
    <property type="project" value="TreeGrafter"/>
</dbReference>
<dbReference type="PROSITE" id="PS51747">
    <property type="entry name" value="CYT_DCMP_DEAMINASES_2"/>
    <property type="match status" value="2"/>
</dbReference>
<dbReference type="PROSITE" id="PS00903">
    <property type="entry name" value="CYT_DCMP_DEAMINASES_1"/>
    <property type="match status" value="1"/>
</dbReference>
<dbReference type="EC" id="3.5.4.38" evidence="16"/>
<keyword evidence="12" id="KW-0862">Zinc</keyword>
<keyword evidence="8" id="KW-0399">Innate immunity</keyword>
<dbReference type="OMA" id="LCHKVEL"/>
<dbReference type="Proteomes" id="UP000007646">
    <property type="component" value="Unassembled WGS sequence"/>
</dbReference>
<keyword evidence="6" id="KW-0963">Cytoplasm</keyword>
<dbReference type="GO" id="GO:0051607">
    <property type="term" value="P:defense response to virus"/>
    <property type="evidence" value="ECO:0007669"/>
    <property type="project" value="UniProtKB-KW"/>
</dbReference>
<dbReference type="InterPro" id="IPR050610">
    <property type="entry name" value="APOBEC_Cyt_Deaminase"/>
</dbReference>
<evidence type="ECO:0000256" key="15">
    <source>
        <dbReference type="ARBA" id="ARBA00023242"/>
    </source>
</evidence>
<keyword evidence="21" id="KW-1185">Reference proteome</keyword>
<keyword evidence="10" id="KW-0677">Repeat</keyword>
<evidence type="ECO:0000313" key="20">
    <source>
        <dbReference type="Ensembl" id="ENSLAFP00000015727.3"/>
    </source>
</evidence>
<comment type="cofactor">
    <cofactor evidence="1">
        <name>Zn(2+)</name>
        <dbReference type="ChEBI" id="CHEBI:29105"/>
    </cofactor>
</comment>
<dbReference type="PANTHER" id="PTHR13857:SF20">
    <property type="entry name" value="DNA DC-DU-EDITING ENZYME APOBEC-3G"/>
    <property type="match status" value="1"/>
</dbReference>
<evidence type="ECO:0000256" key="9">
    <source>
        <dbReference type="ARBA" id="ARBA00022723"/>
    </source>
</evidence>
<dbReference type="GO" id="GO:0016554">
    <property type="term" value="P:cytidine to uridine editing"/>
    <property type="evidence" value="ECO:0007669"/>
    <property type="project" value="TreeGrafter"/>
</dbReference>
<evidence type="ECO:0000256" key="7">
    <source>
        <dbReference type="ARBA" id="ARBA00022553"/>
    </source>
</evidence>
<comment type="catalytic activity">
    <reaction evidence="18">
        <text>a 2'-deoxycytidine in single-stranded DNA + H2O + H(+) = a 2'-deoxyuridine in single-stranded DNA + NH4(+)</text>
        <dbReference type="Rhea" id="RHEA:50948"/>
        <dbReference type="Rhea" id="RHEA-COMP:12846"/>
        <dbReference type="Rhea" id="RHEA-COMP:12847"/>
        <dbReference type="ChEBI" id="CHEBI:15377"/>
        <dbReference type="ChEBI" id="CHEBI:15378"/>
        <dbReference type="ChEBI" id="CHEBI:28938"/>
        <dbReference type="ChEBI" id="CHEBI:85452"/>
        <dbReference type="ChEBI" id="CHEBI:133902"/>
        <dbReference type="EC" id="3.5.4.38"/>
    </reaction>
</comment>
<keyword evidence="14" id="KW-0051">Antiviral defense</keyword>
<evidence type="ECO:0000256" key="12">
    <source>
        <dbReference type="ARBA" id="ARBA00022833"/>
    </source>
</evidence>
<dbReference type="InterPro" id="IPR016193">
    <property type="entry name" value="Cytidine_deaminase-like"/>
</dbReference>
<reference evidence="20" key="3">
    <citation type="submission" date="2025-09" db="UniProtKB">
        <authorList>
            <consortium name="Ensembl"/>
        </authorList>
    </citation>
    <scope>IDENTIFICATION</scope>
    <source>
        <strain evidence="20">Isolate ISIS603380</strain>
    </source>
</reference>
<evidence type="ECO:0000256" key="1">
    <source>
        <dbReference type="ARBA" id="ARBA00001947"/>
    </source>
</evidence>
<comment type="subcellular location">
    <subcellularLocation>
        <location evidence="3">Cytoplasm</location>
        <location evidence="3">P-body</location>
    </subcellularLocation>
    <subcellularLocation>
        <location evidence="2">Nucleus</location>
    </subcellularLocation>
</comment>
<evidence type="ECO:0000256" key="10">
    <source>
        <dbReference type="ARBA" id="ARBA00022737"/>
    </source>
</evidence>
<dbReference type="Pfam" id="PF18782">
    <property type="entry name" value="NAD2"/>
    <property type="match status" value="2"/>
</dbReference>
<dbReference type="GO" id="GO:0045869">
    <property type="term" value="P:negative regulation of single stranded viral RNA replication via double stranded DNA intermediate"/>
    <property type="evidence" value="ECO:0007669"/>
    <property type="project" value="TreeGrafter"/>
</dbReference>
<evidence type="ECO:0000256" key="5">
    <source>
        <dbReference type="ARBA" id="ARBA00020239"/>
    </source>
</evidence>
<comment type="similarity">
    <text evidence="4">Belongs to the cytidine and deoxycytidylate deaminase family.</text>
</comment>
<dbReference type="InParanoid" id="G3TLG1"/>
<dbReference type="GO" id="GO:0008270">
    <property type="term" value="F:zinc ion binding"/>
    <property type="evidence" value="ECO:0007669"/>
    <property type="project" value="InterPro"/>
</dbReference>
<dbReference type="GeneTree" id="ENSGT00940000161999"/>
<evidence type="ECO:0000256" key="14">
    <source>
        <dbReference type="ARBA" id="ARBA00023118"/>
    </source>
</evidence>
<dbReference type="PANTHER" id="PTHR13857">
    <property type="entry name" value="MRNA EDITING ENZYME"/>
    <property type="match status" value="1"/>
</dbReference>
<dbReference type="GO" id="GO:0004126">
    <property type="term" value="F:cytidine deaminase activity"/>
    <property type="evidence" value="ECO:0007669"/>
    <property type="project" value="TreeGrafter"/>
</dbReference>
<keyword evidence="11" id="KW-0378">Hydrolase</keyword>
<dbReference type="STRING" id="9785.ENSLAFP00000015727"/>
<evidence type="ECO:0000256" key="6">
    <source>
        <dbReference type="ARBA" id="ARBA00022490"/>
    </source>
</evidence>
<dbReference type="Ensembl" id="ENSLAFT00000020499.3">
    <property type="protein sequence ID" value="ENSLAFP00000015727.3"/>
    <property type="gene ID" value="ENSLAFG00000020906.3"/>
</dbReference>
<dbReference type="CDD" id="cd01283">
    <property type="entry name" value="cytidine_deaminase"/>
    <property type="match status" value="2"/>
</dbReference>
<dbReference type="InterPro" id="IPR016192">
    <property type="entry name" value="APOBEC/CMP_deaminase_Zn-bd"/>
</dbReference>
<evidence type="ECO:0000256" key="2">
    <source>
        <dbReference type="ARBA" id="ARBA00004123"/>
    </source>
</evidence>
<dbReference type="GO" id="GO:0070383">
    <property type="term" value="P:DNA cytosine deamination"/>
    <property type="evidence" value="ECO:0007669"/>
    <property type="project" value="TreeGrafter"/>
</dbReference>